<name>A0A0D8HF40_9ACTN</name>
<proteinExistence type="predicted"/>
<organism evidence="3 4">
    <name type="scientific">Acidithrix ferrooxidans</name>
    <dbReference type="NCBI Taxonomy" id="1280514"/>
    <lineage>
        <taxon>Bacteria</taxon>
        <taxon>Bacillati</taxon>
        <taxon>Actinomycetota</taxon>
        <taxon>Acidimicrobiia</taxon>
        <taxon>Acidimicrobiales</taxon>
        <taxon>Acidimicrobiaceae</taxon>
        <taxon>Acidithrix</taxon>
    </lineage>
</organism>
<evidence type="ECO:0000256" key="1">
    <source>
        <dbReference type="PROSITE-ProRule" id="PRU00464"/>
    </source>
</evidence>
<dbReference type="PROSITE" id="PS00892">
    <property type="entry name" value="HIT_1"/>
    <property type="match status" value="1"/>
</dbReference>
<keyword evidence="3" id="KW-0548">Nucleotidyltransferase</keyword>
<evidence type="ECO:0000313" key="3">
    <source>
        <dbReference type="EMBL" id="KJF15681.1"/>
    </source>
</evidence>
<dbReference type="SUPFAM" id="SSF54197">
    <property type="entry name" value="HIT-like"/>
    <property type="match status" value="1"/>
</dbReference>
<gene>
    <name evidence="3" type="ORF">AXFE_34730</name>
</gene>
<dbReference type="Gene3D" id="3.30.428.10">
    <property type="entry name" value="HIT-like"/>
    <property type="match status" value="1"/>
</dbReference>
<feature type="domain" description="HIT" evidence="2">
    <location>
        <begin position="1"/>
        <end position="109"/>
    </location>
</feature>
<keyword evidence="3" id="KW-0808">Transferase</keyword>
<reference evidence="3 4" key="1">
    <citation type="submission" date="2015-01" db="EMBL/GenBank/DDBJ databases">
        <title>Draft genome of the acidophilic iron oxidizer Acidithrix ferrooxidans strain Py-F3.</title>
        <authorList>
            <person name="Poehlein A."/>
            <person name="Eisen S."/>
            <person name="Schloemann M."/>
            <person name="Johnson B.D."/>
            <person name="Daniel R."/>
            <person name="Muehling M."/>
        </authorList>
    </citation>
    <scope>NUCLEOTIDE SEQUENCE [LARGE SCALE GENOMIC DNA]</scope>
    <source>
        <strain evidence="3 4">Py-F3</strain>
    </source>
</reference>
<dbReference type="AlphaFoldDB" id="A0A0D8HF40"/>
<protein>
    <submittedName>
        <fullName evidence="3">AP-4-A phosphorylase</fullName>
        <ecNumber evidence="3">2.7.7.53</ecNumber>
    </submittedName>
</protein>
<sequence length="139" mass="15582">MTEESPFLDIPSSEWIASNRSAFAIFDSFPVAKGHCLIISRRFIRDWWETLPSEQADIFALVSEVKELLDKQYSPAGYNIGTNAGSAAGQTIFHLHLHLIPRYIGDSEHPQGGVRNVFPEKASYLRPPLRPIDNANAPF</sequence>
<dbReference type="STRING" id="1280514.AXFE_34730"/>
<evidence type="ECO:0000259" key="2">
    <source>
        <dbReference type="PROSITE" id="PS51084"/>
    </source>
</evidence>
<dbReference type="InterPro" id="IPR019808">
    <property type="entry name" value="Histidine_triad_CS"/>
</dbReference>
<accession>A0A0D8HF40</accession>
<dbReference type="InterPro" id="IPR011146">
    <property type="entry name" value="HIT-like"/>
</dbReference>
<dbReference type="PANTHER" id="PTHR42997">
    <property type="entry name" value="HIT FAMILY HYDROLASE"/>
    <property type="match status" value="1"/>
</dbReference>
<dbReference type="Proteomes" id="UP000032360">
    <property type="component" value="Unassembled WGS sequence"/>
</dbReference>
<keyword evidence="4" id="KW-1185">Reference proteome</keyword>
<dbReference type="InterPro" id="IPR052908">
    <property type="entry name" value="AP-4-A_phosphorylase"/>
</dbReference>
<dbReference type="EC" id="2.7.7.53" evidence="3"/>
<dbReference type="EMBL" id="JXYS01000133">
    <property type="protein sequence ID" value="KJF15681.1"/>
    <property type="molecule type" value="Genomic_DNA"/>
</dbReference>
<dbReference type="PANTHER" id="PTHR42997:SF1">
    <property type="entry name" value="AP-4-A PHOSPHORYLASE"/>
    <property type="match status" value="1"/>
</dbReference>
<dbReference type="GO" id="GO:0003877">
    <property type="term" value="F:ATP:ADP adenylyltransferase activity"/>
    <property type="evidence" value="ECO:0007669"/>
    <property type="project" value="UniProtKB-EC"/>
</dbReference>
<dbReference type="InterPro" id="IPR036265">
    <property type="entry name" value="HIT-like_sf"/>
</dbReference>
<evidence type="ECO:0000313" key="4">
    <source>
        <dbReference type="Proteomes" id="UP000032360"/>
    </source>
</evidence>
<comment type="caution">
    <text evidence="3">The sequence shown here is derived from an EMBL/GenBank/DDBJ whole genome shotgun (WGS) entry which is preliminary data.</text>
</comment>
<dbReference type="Pfam" id="PF01230">
    <property type="entry name" value="HIT"/>
    <property type="match status" value="1"/>
</dbReference>
<feature type="short sequence motif" description="Histidine triad motif" evidence="1">
    <location>
        <begin position="94"/>
        <end position="98"/>
    </location>
</feature>
<dbReference type="RefSeq" id="WP_052607091.1">
    <property type="nucleotide sequence ID" value="NZ_JXYS01000133.1"/>
</dbReference>
<dbReference type="PROSITE" id="PS51084">
    <property type="entry name" value="HIT_2"/>
    <property type="match status" value="1"/>
</dbReference>
<dbReference type="OrthoDB" id="9784774at2"/>